<dbReference type="SUPFAM" id="SSF55729">
    <property type="entry name" value="Acyl-CoA N-acyltransferases (Nat)"/>
    <property type="match status" value="1"/>
</dbReference>
<dbReference type="InterPro" id="IPR016181">
    <property type="entry name" value="Acyl_CoA_acyltransferase"/>
</dbReference>
<dbReference type="Gene3D" id="3.40.630.30">
    <property type="match status" value="1"/>
</dbReference>
<feature type="domain" description="N-acetyltransferase" evidence="1">
    <location>
        <begin position="2"/>
        <end position="165"/>
    </location>
</feature>
<comment type="caution">
    <text evidence="2">The sequence shown here is derived from an EMBL/GenBank/DDBJ whole genome shotgun (WGS) entry which is preliminary data.</text>
</comment>
<proteinExistence type="predicted"/>
<dbReference type="PANTHER" id="PTHR43072">
    <property type="entry name" value="N-ACETYLTRANSFERASE"/>
    <property type="match status" value="1"/>
</dbReference>
<dbReference type="PANTHER" id="PTHR43072:SF8">
    <property type="entry name" value="ACYLTRANSFERASE FABY-RELATED"/>
    <property type="match status" value="1"/>
</dbReference>
<keyword evidence="3" id="KW-1185">Reference proteome</keyword>
<sequence length="166" mass="18314">MVEVRAATYDDLPRVAAIYAPYVTDTVITFELDVPVLAEWRQRYDAVVGAGLPFLVAEDEGDVVGYSYLAPWKTRPAYRQTAEDSVYLDPDARGRGTGGELLDRLLDAARAVGVREVLAVIADTGSDVSVRLHRSRGFRDAGRLEQVGFKLDRWVDTVILQRSLGG</sequence>
<dbReference type="Pfam" id="PF00583">
    <property type="entry name" value="Acetyltransf_1"/>
    <property type="match status" value="1"/>
</dbReference>
<name>A0ABP7IIZ7_9ACTN</name>
<dbReference type="RefSeq" id="WP_344775209.1">
    <property type="nucleotide sequence ID" value="NZ_BAABAH010000006.1"/>
</dbReference>
<gene>
    <name evidence="2" type="ORF">GCM10022242_21620</name>
</gene>
<dbReference type="Proteomes" id="UP001501821">
    <property type="component" value="Unassembled WGS sequence"/>
</dbReference>
<dbReference type="InterPro" id="IPR000182">
    <property type="entry name" value="GNAT_dom"/>
</dbReference>
<accession>A0ABP7IIZ7</accession>
<dbReference type="EMBL" id="BAABAH010000006">
    <property type="protein sequence ID" value="GAA3819570.1"/>
    <property type="molecule type" value="Genomic_DNA"/>
</dbReference>
<evidence type="ECO:0000313" key="2">
    <source>
        <dbReference type="EMBL" id="GAA3819570.1"/>
    </source>
</evidence>
<organism evidence="2 3">
    <name type="scientific">Nocardioides panacisoli</name>
    <dbReference type="NCBI Taxonomy" id="627624"/>
    <lineage>
        <taxon>Bacteria</taxon>
        <taxon>Bacillati</taxon>
        <taxon>Actinomycetota</taxon>
        <taxon>Actinomycetes</taxon>
        <taxon>Propionibacteriales</taxon>
        <taxon>Nocardioidaceae</taxon>
        <taxon>Nocardioides</taxon>
    </lineage>
</organism>
<reference evidence="3" key="1">
    <citation type="journal article" date="2019" name="Int. J. Syst. Evol. Microbiol.">
        <title>The Global Catalogue of Microorganisms (GCM) 10K type strain sequencing project: providing services to taxonomists for standard genome sequencing and annotation.</title>
        <authorList>
            <consortium name="The Broad Institute Genomics Platform"/>
            <consortium name="The Broad Institute Genome Sequencing Center for Infectious Disease"/>
            <person name="Wu L."/>
            <person name="Ma J."/>
        </authorList>
    </citation>
    <scope>NUCLEOTIDE SEQUENCE [LARGE SCALE GENOMIC DNA]</scope>
    <source>
        <strain evidence="3">JCM 16953</strain>
    </source>
</reference>
<dbReference type="PROSITE" id="PS51186">
    <property type="entry name" value="GNAT"/>
    <property type="match status" value="1"/>
</dbReference>
<dbReference type="CDD" id="cd04301">
    <property type="entry name" value="NAT_SF"/>
    <property type="match status" value="1"/>
</dbReference>
<evidence type="ECO:0000313" key="3">
    <source>
        <dbReference type="Proteomes" id="UP001501821"/>
    </source>
</evidence>
<protein>
    <submittedName>
        <fullName evidence="2">GNAT family N-acetyltransferase</fullName>
    </submittedName>
</protein>
<evidence type="ECO:0000259" key="1">
    <source>
        <dbReference type="PROSITE" id="PS51186"/>
    </source>
</evidence>